<dbReference type="CDD" id="cd01097">
    <property type="entry name" value="Tetrahydromethanopterin_reductase"/>
    <property type="match status" value="1"/>
</dbReference>
<dbReference type="NCBIfam" id="TIGR03557">
    <property type="entry name" value="F420_G6P_family"/>
    <property type="match status" value="1"/>
</dbReference>
<organism evidence="3">
    <name type="scientific">uncultured Thermomicrobiales bacterium</name>
    <dbReference type="NCBI Taxonomy" id="1645740"/>
    <lineage>
        <taxon>Bacteria</taxon>
        <taxon>Pseudomonadati</taxon>
        <taxon>Thermomicrobiota</taxon>
        <taxon>Thermomicrobia</taxon>
        <taxon>Thermomicrobiales</taxon>
        <taxon>environmental samples</taxon>
    </lineage>
</organism>
<evidence type="ECO:0000313" key="3">
    <source>
        <dbReference type="EMBL" id="CAA9527311.1"/>
    </source>
</evidence>
<dbReference type="Pfam" id="PF00296">
    <property type="entry name" value="Bac_luciferase"/>
    <property type="match status" value="1"/>
</dbReference>
<accession>A0A6J4TMD9</accession>
<dbReference type="PANTHER" id="PTHR43244">
    <property type="match status" value="1"/>
</dbReference>
<gene>
    <name evidence="3" type="ORF">AVDCRST_MAG73-511</name>
</gene>
<dbReference type="Gene3D" id="3.20.20.30">
    <property type="entry name" value="Luciferase-like domain"/>
    <property type="match status" value="1"/>
</dbReference>
<dbReference type="AlphaFoldDB" id="A0A6J4TMD9"/>
<dbReference type="InterPro" id="IPR050564">
    <property type="entry name" value="F420-G6PD/mer"/>
</dbReference>
<dbReference type="PANTHER" id="PTHR43244:SF1">
    <property type="entry name" value="5,10-METHYLENETETRAHYDROMETHANOPTERIN REDUCTASE"/>
    <property type="match status" value="1"/>
</dbReference>
<protein>
    <submittedName>
        <fullName evidence="3">Similar to F420-dependent glucose-6-phosphate dehydrogenase, SCO6495 family</fullName>
    </submittedName>
</protein>
<dbReference type="InterPro" id="IPR019945">
    <property type="entry name" value="F420_G6P_DH-rel"/>
</dbReference>
<keyword evidence="1" id="KW-0560">Oxidoreductase</keyword>
<sequence>MVAFGYALSSEEHHPTDLVRHARAAEDAGFAFALISDHFHPWVDAQGHCPFVWSVIGGIATATERLTLGTGVTCPTVRVHPAIVAQAAATSAAMMPGRFFLGVGTGENLNEHVLGDRWPEYAVRAEMLEEAVAVIRRLWAGDQVSHRGRHYTVENARLYTLPEEPIPLHVAAGGAKAAALAGRIGDGLIATGPDPEVMTGFDQSGGAGKPRFGKVDVCWAKDEAAARKTVHELWAFSALPGELSQELPTPAHFQQATQLVTEEKATESVVCGPDPEAHLAAIREYVDAGFDHVYVQQIGPEQDGFMDFYAREVLPRL</sequence>
<proteinExistence type="predicted"/>
<evidence type="ECO:0000256" key="1">
    <source>
        <dbReference type="ARBA" id="ARBA00023002"/>
    </source>
</evidence>
<reference evidence="3" key="1">
    <citation type="submission" date="2020-02" db="EMBL/GenBank/DDBJ databases">
        <authorList>
            <person name="Meier V. D."/>
        </authorList>
    </citation>
    <scope>NUCLEOTIDE SEQUENCE</scope>
    <source>
        <strain evidence="3">AVDCRST_MAG73</strain>
    </source>
</reference>
<dbReference type="InterPro" id="IPR011251">
    <property type="entry name" value="Luciferase-like_dom"/>
</dbReference>
<feature type="domain" description="Luciferase-like" evidence="2">
    <location>
        <begin position="9"/>
        <end position="292"/>
    </location>
</feature>
<dbReference type="EMBL" id="CADCWE010000036">
    <property type="protein sequence ID" value="CAA9527311.1"/>
    <property type="molecule type" value="Genomic_DNA"/>
</dbReference>
<evidence type="ECO:0000259" key="2">
    <source>
        <dbReference type="Pfam" id="PF00296"/>
    </source>
</evidence>
<dbReference type="GO" id="GO:0016705">
    <property type="term" value="F:oxidoreductase activity, acting on paired donors, with incorporation or reduction of molecular oxygen"/>
    <property type="evidence" value="ECO:0007669"/>
    <property type="project" value="InterPro"/>
</dbReference>
<dbReference type="InterPro" id="IPR036661">
    <property type="entry name" value="Luciferase-like_sf"/>
</dbReference>
<name>A0A6J4TMD9_9BACT</name>
<dbReference type="SUPFAM" id="SSF51679">
    <property type="entry name" value="Bacterial luciferase-like"/>
    <property type="match status" value="1"/>
</dbReference>